<evidence type="ECO:0000259" key="7">
    <source>
        <dbReference type="PROSITE" id="PS50006"/>
    </source>
</evidence>
<dbReference type="PANTHER" id="PTHR12162">
    <property type="entry name" value="NIBRIN-RELATED"/>
    <property type="match status" value="1"/>
</dbReference>
<dbReference type="InterPro" id="IPR032429">
    <property type="entry name" value="Nibrin_BRCT2"/>
</dbReference>
<keyword evidence="9" id="KW-1185">Reference proteome</keyword>
<evidence type="ECO:0000256" key="2">
    <source>
        <dbReference type="ARBA" id="ARBA00022763"/>
    </source>
</evidence>
<evidence type="ECO:0000256" key="1">
    <source>
        <dbReference type="ARBA" id="ARBA00004123"/>
    </source>
</evidence>
<dbReference type="CDD" id="cd22667">
    <property type="entry name" value="FHA_NBN"/>
    <property type="match status" value="1"/>
</dbReference>
<dbReference type="Proteomes" id="UP000258309">
    <property type="component" value="Unassembled WGS sequence"/>
</dbReference>
<feature type="compositionally biased region" description="Basic and acidic residues" evidence="6">
    <location>
        <begin position="547"/>
        <end position="568"/>
    </location>
</feature>
<feature type="region of interest" description="Disordered" evidence="6">
    <location>
        <begin position="659"/>
        <end position="802"/>
    </location>
</feature>
<dbReference type="InterPro" id="IPR008984">
    <property type="entry name" value="SMAD_FHA_dom_sf"/>
</dbReference>
<dbReference type="GO" id="GO:0003684">
    <property type="term" value="F:damaged DNA binding"/>
    <property type="evidence" value="ECO:0007669"/>
    <property type="project" value="TreeGrafter"/>
</dbReference>
<feature type="region of interest" description="Disordered" evidence="6">
    <location>
        <begin position="213"/>
        <end position="238"/>
    </location>
</feature>
<dbReference type="OrthoDB" id="552194at2759"/>
<organism evidence="8 9">
    <name type="scientific">Scytalidium lignicola</name>
    <name type="common">Hyphomycete</name>
    <dbReference type="NCBI Taxonomy" id="5539"/>
    <lineage>
        <taxon>Eukaryota</taxon>
        <taxon>Fungi</taxon>
        <taxon>Dikarya</taxon>
        <taxon>Ascomycota</taxon>
        <taxon>Pezizomycotina</taxon>
        <taxon>Leotiomycetes</taxon>
        <taxon>Leotiomycetes incertae sedis</taxon>
        <taxon>Scytalidium</taxon>
    </lineage>
</organism>
<evidence type="ECO:0000256" key="3">
    <source>
        <dbReference type="ARBA" id="ARBA00023204"/>
    </source>
</evidence>
<feature type="compositionally biased region" description="Polar residues" evidence="6">
    <location>
        <begin position="468"/>
        <end position="478"/>
    </location>
</feature>
<dbReference type="PANTHER" id="PTHR12162:SF0">
    <property type="entry name" value="NIBRIN"/>
    <property type="match status" value="1"/>
</dbReference>
<gene>
    <name evidence="8" type="ORF">B7463_g5451</name>
</gene>
<evidence type="ECO:0000256" key="4">
    <source>
        <dbReference type="ARBA" id="ARBA00023242"/>
    </source>
</evidence>
<feature type="non-terminal residue" evidence="8">
    <location>
        <position position="802"/>
    </location>
</feature>
<dbReference type="OMA" id="GIGDHYW"/>
<protein>
    <recommendedName>
        <fullName evidence="7">FHA domain-containing protein</fullName>
    </recommendedName>
</protein>
<feature type="compositionally biased region" description="Low complexity" evidence="6">
    <location>
        <begin position="732"/>
        <end position="747"/>
    </location>
</feature>
<evidence type="ECO:0000256" key="6">
    <source>
        <dbReference type="SAM" id="MobiDB-lite"/>
    </source>
</evidence>
<dbReference type="STRING" id="5539.A0A3E2HCQ7"/>
<comment type="subcellular location">
    <subcellularLocation>
        <location evidence="1">Nucleus</location>
    </subcellularLocation>
</comment>
<feature type="compositionally biased region" description="Polar residues" evidence="6">
    <location>
        <begin position="755"/>
        <end position="771"/>
    </location>
</feature>
<keyword evidence="2" id="KW-0227">DNA damage</keyword>
<dbReference type="PROSITE" id="PS50006">
    <property type="entry name" value="FHA_DOMAIN"/>
    <property type="match status" value="1"/>
</dbReference>
<dbReference type="AlphaFoldDB" id="A0A3E2HCQ7"/>
<dbReference type="GO" id="GO:0000724">
    <property type="term" value="P:double-strand break repair via homologous recombination"/>
    <property type="evidence" value="ECO:0007669"/>
    <property type="project" value="TreeGrafter"/>
</dbReference>
<feature type="region of interest" description="Disordered" evidence="6">
    <location>
        <begin position="517"/>
        <end position="568"/>
    </location>
</feature>
<dbReference type="Pfam" id="PF00498">
    <property type="entry name" value="FHA"/>
    <property type="match status" value="1"/>
</dbReference>
<dbReference type="Pfam" id="PF16508">
    <property type="entry name" value="NIBRIN_BRCT_II"/>
    <property type="match status" value="1"/>
</dbReference>
<dbReference type="EMBL" id="NCSJ02000089">
    <property type="protein sequence ID" value="RFU30901.1"/>
    <property type="molecule type" value="Genomic_DNA"/>
</dbReference>
<dbReference type="InterPro" id="IPR040227">
    <property type="entry name" value="Nibrin-rel"/>
</dbReference>
<feature type="region of interest" description="Disordered" evidence="6">
    <location>
        <begin position="427"/>
        <end position="494"/>
    </location>
</feature>
<evidence type="ECO:0000313" key="8">
    <source>
        <dbReference type="EMBL" id="RFU30901.1"/>
    </source>
</evidence>
<dbReference type="GO" id="GO:0030870">
    <property type="term" value="C:Mre11 complex"/>
    <property type="evidence" value="ECO:0007669"/>
    <property type="project" value="InterPro"/>
</dbReference>
<evidence type="ECO:0000256" key="5">
    <source>
        <dbReference type="ARBA" id="ARBA00044757"/>
    </source>
</evidence>
<dbReference type="SUPFAM" id="SSF49879">
    <property type="entry name" value="SMAD/FHA domain"/>
    <property type="match status" value="1"/>
</dbReference>
<keyword evidence="4" id="KW-0539">Nucleus</keyword>
<comment type="caution">
    <text evidence="8">The sequence shown here is derived from an EMBL/GenBank/DDBJ whole genome shotgun (WGS) entry which is preliminary data.</text>
</comment>
<sequence length="802" mass="90306">MWILSSDGDALQGKRLWLRPGKKFLFGRTVAEGGQFCISDKTISRRHLTVEIEPVEANDCSKPNFRSKLILEDLNTKIGTLVNGEQKRGQRAELENDVNVVSLGRYPHLFRFTWVPVAFTFSFTGKEKKAGPFTELYATLGPLDINVFDNYIRGCTTHVVARKRNTPKGLQALVDGKFIVNDTFVAAIVNASSPPADGSSSISPLEEDFDANFPNPLEHLPPRGEEPTQRGSEAYTPDPARKGIFEGYTFIFYDRTQFNHLLPPITDGLGKALFQQVIPNETTVDDFVRYVKSVAGEKGLGEFEDGSEGKGVVVVRFNPAKGAMRDWFVNFGTDVSLRLDHRLIEQNEFLDAILNNNPSVLRRPLQVEPLSTAPIATAVTAPPDVQQSSVPTPSQIASEALPVESQIRRGRSRRILTSRFKGFDDDIDEVPIKSSVPESMEMDQPPIREPQSQGLFVSQDPEMDIERSQTNPPAAQRTSGRKRPSPIQEDDEEELMNQLAPAATALKKRRLADNIARRQRGESTPPPQQVQPEKEKVVNSPPKKVKKEIDVLEHARQQREKEEAMARAEREALEAAMEGMDIKQIRNLAVIEEMEIKRSEPLARHRAHGDEGDRWEERWNGRKNFKKFRRQGTEGGRQRRFDRVIVPLEEVKKRDFGIGDNYWFEGDNSQTKRKGKGKAKGKDTQDEDTSQSQMLAATTRAAHIPAEQAMEETPSLQQEERVSDDELPEIPPAATTSTQSQPTTRSQRFADKKVSQSSSPQKRPAANTLSRTAPVKKPRQAVSRNDSDESEDELKFRFRRRK</sequence>
<accession>A0A3E2HCQ7</accession>
<keyword evidence="3" id="KW-0234">DNA repair</keyword>
<comment type="similarity">
    <text evidence="5">Belongs to the Nibrin family.</text>
</comment>
<reference evidence="8 9" key="1">
    <citation type="submission" date="2018-05" db="EMBL/GenBank/DDBJ databases">
        <title>Draft genome sequence of Scytalidium lignicola DSM 105466, a ubiquitous saprotrophic fungus.</title>
        <authorList>
            <person name="Buettner E."/>
            <person name="Gebauer A.M."/>
            <person name="Hofrichter M."/>
            <person name="Liers C."/>
            <person name="Kellner H."/>
        </authorList>
    </citation>
    <scope>NUCLEOTIDE SEQUENCE [LARGE SCALE GENOMIC DNA]</scope>
    <source>
        <strain evidence="8 9">DSM 105466</strain>
    </source>
</reference>
<feature type="domain" description="FHA" evidence="7">
    <location>
        <begin position="24"/>
        <end position="87"/>
    </location>
</feature>
<dbReference type="InterPro" id="IPR000253">
    <property type="entry name" value="FHA_dom"/>
</dbReference>
<name>A0A3E2HCQ7_SCYLI</name>
<proteinExistence type="inferred from homology"/>
<feature type="non-terminal residue" evidence="8">
    <location>
        <position position="1"/>
    </location>
</feature>
<dbReference type="GO" id="GO:0007095">
    <property type="term" value="P:mitotic G2 DNA damage checkpoint signaling"/>
    <property type="evidence" value="ECO:0007669"/>
    <property type="project" value="InterPro"/>
</dbReference>
<dbReference type="Gene3D" id="2.60.200.20">
    <property type="match status" value="1"/>
</dbReference>
<evidence type="ECO:0000313" key="9">
    <source>
        <dbReference type="Proteomes" id="UP000258309"/>
    </source>
</evidence>